<dbReference type="CDD" id="cd07302">
    <property type="entry name" value="CHD"/>
    <property type="match status" value="1"/>
</dbReference>
<dbReference type="STRING" id="5762.D2V1D0"/>
<dbReference type="PANTHER" id="PTHR43081">
    <property type="entry name" value="ADENYLATE CYCLASE, TERMINAL-DIFFERENTIATION SPECIFIC-RELATED"/>
    <property type="match status" value="1"/>
</dbReference>
<dbReference type="PROSITE" id="PS50125">
    <property type="entry name" value="GUANYLATE_CYCLASE_2"/>
    <property type="match status" value="1"/>
</dbReference>
<organism evidence="3">
    <name type="scientific">Naegleria gruberi</name>
    <name type="common">Amoeba</name>
    <dbReference type="NCBI Taxonomy" id="5762"/>
    <lineage>
        <taxon>Eukaryota</taxon>
        <taxon>Discoba</taxon>
        <taxon>Heterolobosea</taxon>
        <taxon>Tetramitia</taxon>
        <taxon>Eutetramitia</taxon>
        <taxon>Vahlkampfiidae</taxon>
        <taxon>Naegleria</taxon>
    </lineage>
</organism>
<dbReference type="VEuPathDB" id="AmoebaDB:NAEGRDRAFT_3976"/>
<dbReference type="InterPro" id="IPR029787">
    <property type="entry name" value="Nucleotide_cyclase"/>
</dbReference>
<sequence length="164" mass="18978">APTSKNGKLACCFTDVQNSTVLWQSNEKAMREALVIHNQIMRRNLELCNGFEVKTNGDSFFVVFKDPVDALDWCVSVQHDLLHAKWPADLYSMWDCRPEWDEESRRMMWSGVRVRMGLHYAQADYVFDKVMKRPDYFGTCVNTSARVEAMAHGGQILVTEEFFL</sequence>
<dbReference type="Gene3D" id="3.30.70.1230">
    <property type="entry name" value="Nucleotide cyclase"/>
    <property type="match status" value="1"/>
</dbReference>
<gene>
    <name evidence="2" type="ORF">NAEGRDRAFT_3976</name>
</gene>
<dbReference type="KEGG" id="ngr:NAEGRDRAFT_3976"/>
<name>D2V1D0_NAEGR</name>
<dbReference type="GeneID" id="8855252"/>
<accession>D2V1D0</accession>
<dbReference type="EMBL" id="GG738848">
    <property type="protein sequence ID" value="EFC49143.1"/>
    <property type="molecule type" value="Genomic_DNA"/>
</dbReference>
<dbReference type="RefSeq" id="XP_002681887.1">
    <property type="nucleotide sequence ID" value="XM_002681841.1"/>
</dbReference>
<feature type="non-terminal residue" evidence="2">
    <location>
        <position position="1"/>
    </location>
</feature>
<dbReference type="Proteomes" id="UP000006671">
    <property type="component" value="Unassembled WGS sequence"/>
</dbReference>
<dbReference type="OMA" id="HAKWPAD"/>
<dbReference type="AlphaFoldDB" id="D2V1D0"/>
<protein>
    <submittedName>
        <fullName evidence="2">Predicted protein</fullName>
    </submittedName>
</protein>
<reference evidence="2 3" key="1">
    <citation type="journal article" date="2010" name="Cell">
        <title>The genome of Naegleria gruberi illuminates early eukaryotic versatility.</title>
        <authorList>
            <person name="Fritz-Laylin L.K."/>
            <person name="Prochnik S.E."/>
            <person name="Ginger M.L."/>
            <person name="Dacks J.B."/>
            <person name="Carpenter M.L."/>
            <person name="Field M.C."/>
            <person name="Kuo A."/>
            <person name="Paredez A."/>
            <person name="Chapman J."/>
            <person name="Pham J."/>
            <person name="Shu S."/>
            <person name="Neupane R."/>
            <person name="Cipriano M."/>
            <person name="Mancuso J."/>
            <person name="Tu H."/>
            <person name="Salamov A."/>
            <person name="Lindquist E."/>
            <person name="Shapiro H."/>
            <person name="Lucas S."/>
            <person name="Grigoriev I.V."/>
            <person name="Cande W.Z."/>
            <person name="Fulton C."/>
            <person name="Rokhsar D.S."/>
            <person name="Dawson S.C."/>
        </authorList>
    </citation>
    <scope>NUCLEOTIDE SEQUENCE [LARGE SCALE GENOMIC DNA]</scope>
    <source>
        <strain evidence="2 3">NEG-M</strain>
    </source>
</reference>
<dbReference type="OrthoDB" id="2021138at2759"/>
<proteinExistence type="predicted"/>
<dbReference type="InterPro" id="IPR001054">
    <property type="entry name" value="A/G_cyclase"/>
</dbReference>
<dbReference type="Pfam" id="PF00211">
    <property type="entry name" value="Guanylate_cyc"/>
    <property type="match status" value="1"/>
</dbReference>
<feature type="non-terminal residue" evidence="2">
    <location>
        <position position="164"/>
    </location>
</feature>
<dbReference type="InParanoid" id="D2V1D0"/>
<dbReference type="SMART" id="SM00044">
    <property type="entry name" value="CYCc"/>
    <property type="match status" value="1"/>
</dbReference>
<dbReference type="eggNOG" id="KOG0618">
    <property type="taxonomic scope" value="Eukaryota"/>
</dbReference>
<feature type="domain" description="Guanylate cyclase" evidence="1">
    <location>
        <begin position="10"/>
        <end position="148"/>
    </location>
</feature>
<dbReference type="PANTHER" id="PTHR43081:SF1">
    <property type="entry name" value="ADENYLATE CYCLASE, TERMINAL-DIFFERENTIATION SPECIFIC"/>
    <property type="match status" value="1"/>
</dbReference>
<evidence type="ECO:0000313" key="2">
    <source>
        <dbReference type="EMBL" id="EFC49143.1"/>
    </source>
</evidence>
<keyword evidence="3" id="KW-1185">Reference proteome</keyword>
<dbReference type="GO" id="GO:0009190">
    <property type="term" value="P:cyclic nucleotide biosynthetic process"/>
    <property type="evidence" value="ECO:0007669"/>
    <property type="project" value="InterPro"/>
</dbReference>
<dbReference type="SUPFAM" id="SSF55073">
    <property type="entry name" value="Nucleotide cyclase"/>
    <property type="match status" value="1"/>
</dbReference>
<dbReference type="GO" id="GO:0035556">
    <property type="term" value="P:intracellular signal transduction"/>
    <property type="evidence" value="ECO:0007669"/>
    <property type="project" value="InterPro"/>
</dbReference>
<evidence type="ECO:0000313" key="3">
    <source>
        <dbReference type="Proteomes" id="UP000006671"/>
    </source>
</evidence>
<dbReference type="InterPro" id="IPR050697">
    <property type="entry name" value="Adenylyl/Guanylyl_Cyclase_3/4"/>
</dbReference>
<evidence type="ECO:0000259" key="1">
    <source>
        <dbReference type="PROSITE" id="PS50125"/>
    </source>
</evidence>